<dbReference type="InterPro" id="IPR036388">
    <property type="entry name" value="WH-like_DNA-bd_sf"/>
</dbReference>
<protein>
    <recommendedName>
        <fullName evidence="3">HTH luxR-type domain-containing protein</fullName>
    </recommendedName>
</protein>
<dbReference type="SUPFAM" id="SSF46894">
    <property type="entry name" value="C-terminal effector domain of the bipartite response regulators"/>
    <property type="match status" value="1"/>
</dbReference>
<dbReference type="SMART" id="SM00421">
    <property type="entry name" value="HTH_LUXR"/>
    <property type="match status" value="1"/>
</dbReference>
<dbReference type="SUPFAM" id="SSF53822">
    <property type="entry name" value="Periplasmic binding protein-like I"/>
    <property type="match status" value="1"/>
</dbReference>
<dbReference type="InterPro" id="IPR000792">
    <property type="entry name" value="Tscrpt_reg_LuxR_C"/>
</dbReference>
<evidence type="ECO:0000313" key="4">
    <source>
        <dbReference type="EMBL" id="GAA4557026.1"/>
    </source>
</evidence>
<evidence type="ECO:0000256" key="1">
    <source>
        <dbReference type="ARBA" id="ARBA00010062"/>
    </source>
</evidence>
<dbReference type="Proteomes" id="UP001501598">
    <property type="component" value="Unassembled WGS sequence"/>
</dbReference>
<comment type="caution">
    <text evidence="4">The sequence shown here is derived from an EMBL/GenBank/DDBJ whole genome shotgun (WGS) entry which is preliminary data.</text>
</comment>
<dbReference type="PRINTS" id="PR00038">
    <property type="entry name" value="HTHLUXR"/>
</dbReference>
<accession>A0ABP8S0M1</accession>
<dbReference type="Pfam" id="PF00196">
    <property type="entry name" value="GerE"/>
    <property type="match status" value="1"/>
</dbReference>
<feature type="domain" description="HTH luxR-type" evidence="3">
    <location>
        <begin position="71"/>
        <end position="136"/>
    </location>
</feature>
<proteinExistence type="inferred from homology"/>
<dbReference type="Gene3D" id="1.10.10.10">
    <property type="entry name" value="Winged helix-like DNA-binding domain superfamily/Winged helix DNA-binding domain"/>
    <property type="match status" value="1"/>
</dbReference>
<dbReference type="InterPro" id="IPR028081">
    <property type="entry name" value="Leu-bd"/>
</dbReference>
<gene>
    <name evidence="4" type="ORF">GCM10023175_60580</name>
</gene>
<organism evidence="4 5">
    <name type="scientific">Pseudonocardia xishanensis</name>
    <dbReference type="NCBI Taxonomy" id="630995"/>
    <lineage>
        <taxon>Bacteria</taxon>
        <taxon>Bacillati</taxon>
        <taxon>Actinomycetota</taxon>
        <taxon>Actinomycetes</taxon>
        <taxon>Pseudonocardiales</taxon>
        <taxon>Pseudonocardiaceae</taxon>
        <taxon>Pseudonocardia</taxon>
    </lineage>
</organism>
<dbReference type="Gene3D" id="3.40.50.2300">
    <property type="match status" value="2"/>
</dbReference>
<dbReference type="PANTHER" id="PTHR30483">
    <property type="entry name" value="LEUCINE-SPECIFIC-BINDING PROTEIN"/>
    <property type="match status" value="1"/>
</dbReference>
<dbReference type="Pfam" id="PF13458">
    <property type="entry name" value="Peripla_BP_6"/>
    <property type="match status" value="1"/>
</dbReference>
<dbReference type="PROSITE" id="PS00622">
    <property type="entry name" value="HTH_LUXR_1"/>
    <property type="match status" value="1"/>
</dbReference>
<dbReference type="InterPro" id="IPR051010">
    <property type="entry name" value="BCAA_transport"/>
</dbReference>
<dbReference type="RefSeq" id="WP_345426127.1">
    <property type="nucleotide sequence ID" value="NZ_BAABGT010000099.1"/>
</dbReference>
<name>A0ABP8S0M1_9PSEU</name>
<dbReference type="InterPro" id="IPR016032">
    <property type="entry name" value="Sig_transdc_resp-reg_C-effctor"/>
</dbReference>
<dbReference type="InterPro" id="IPR028082">
    <property type="entry name" value="Peripla_BP_I"/>
</dbReference>
<evidence type="ECO:0000313" key="5">
    <source>
        <dbReference type="Proteomes" id="UP001501598"/>
    </source>
</evidence>
<sequence>MSPDPSGLPAEFHYVGGSAESELPADLAALAARFGQGGQGFYYTTGTLADLFRIRASRTADGEVQVEGVQVHTLPFGITLRELDVLSLLTRGAGNQAIADRLGIGLRTVTTHVGRLLTKLDVPNRTAAATLAAATGLVRLPLPDDATVPAAAVARPRQATSRAPLRVSALFSLHGAGADDGFEALRGTRLAVEQLNARGGVNGRRLELDPIHVDLLDPADVAATMRRAISREPHMIVTEYLASQRVAMDLAAEYGAPYLHGSAMKWSVDRVRQDPGAWSTTFQVCPTEDNCGPLFVDYMSTLRDTRQWRPAGRDLLVVGGGEWTGLLVYEPEPAVYDLADRRGWSLRYESVGRGEPAAWAAAARRVRESGVAAAMVGCPSVESAVAFVRAYAKDPGDQLLFLIYSPSIPAFRRLTGPAAEGVLWATLSGTYLDTIARPFVEAYRRRFGKAPGRSRAGMAYDRINLMAAAWSQVPDPRRFGEVGDALRRTVHRGVNGAYFLGGNGQATLSYPSDTLDLSISQAQLVLQIQDGRDRILAPSPYANGTFVPPLVRPLRAEHHSTSPPQRP</sequence>
<keyword evidence="2" id="KW-0732">Signal</keyword>
<evidence type="ECO:0000259" key="3">
    <source>
        <dbReference type="PROSITE" id="PS50043"/>
    </source>
</evidence>
<dbReference type="PANTHER" id="PTHR30483:SF6">
    <property type="entry name" value="PERIPLASMIC BINDING PROTEIN OF ABC TRANSPORTER FOR NATURAL AMINO ACIDS"/>
    <property type="match status" value="1"/>
</dbReference>
<keyword evidence="5" id="KW-1185">Reference proteome</keyword>
<dbReference type="PROSITE" id="PS50043">
    <property type="entry name" value="HTH_LUXR_2"/>
    <property type="match status" value="1"/>
</dbReference>
<comment type="similarity">
    <text evidence="1">Belongs to the leucine-binding protein family.</text>
</comment>
<dbReference type="CDD" id="cd06170">
    <property type="entry name" value="LuxR_C_like"/>
    <property type="match status" value="1"/>
</dbReference>
<reference evidence="5" key="1">
    <citation type="journal article" date="2019" name="Int. J. Syst. Evol. Microbiol.">
        <title>The Global Catalogue of Microorganisms (GCM) 10K type strain sequencing project: providing services to taxonomists for standard genome sequencing and annotation.</title>
        <authorList>
            <consortium name="The Broad Institute Genomics Platform"/>
            <consortium name="The Broad Institute Genome Sequencing Center for Infectious Disease"/>
            <person name="Wu L."/>
            <person name="Ma J."/>
        </authorList>
    </citation>
    <scope>NUCLEOTIDE SEQUENCE [LARGE SCALE GENOMIC DNA]</scope>
    <source>
        <strain evidence="5">JCM 17906</strain>
    </source>
</reference>
<evidence type="ECO:0000256" key="2">
    <source>
        <dbReference type="ARBA" id="ARBA00022729"/>
    </source>
</evidence>
<dbReference type="EMBL" id="BAABGT010000099">
    <property type="protein sequence ID" value="GAA4557026.1"/>
    <property type="molecule type" value="Genomic_DNA"/>
</dbReference>